<dbReference type="PANTHER" id="PTHR13318:SF95">
    <property type="entry name" value="F-BOX PROTEIN YLR352W"/>
    <property type="match status" value="1"/>
</dbReference>
<dbReference type="InterPro" id="IPR032675">
    <property type="entry name" value="LRR_dom_sf"/>
</dbReference>
<reference evidence="1 2" key="1">
    <citation type="submission" date="2020-08" db="EMBL/GenBank/DDBJ databases">
        <title>Aphidius gifuensis genome sequencing and assembly.</title>
        <authorList>
            <person name="Du Z."/>
        </authorList>
    </citation>
    <scope>NUCLEOTIDE SEQUENCE [LARGE SCALE GENOMIC DNA]</scope>
    <source>
        <strain evidence="1">YNYX2018</strain>
        <tissue evidence="1">Adults</tissue>
    </source>
</reference>
<dbReference type="GO" id="GO:0019005">
    <property type="term" value="C:SCF ubiquitin ligase complex"/>
    <property type="evidence" value="ECO:0007669"/>
    <property type="project" value="TreeGrafter"/>
</dbReference>
<keyword evidence="2" id="KW-1185">Reference proteome</keyword>
<sequence length="334" mass="38031">MDFERITTSSSFMIPIRDNCYNLKTLKLKFTEWNDKNFSRGFTKMKQLDTFTMHSDNYMSLGCISTLPKTIKNVYMFKDPTQLHNNLHNRRANDVRAIDKIKDVTSLTLIGLNLMLPVIESINGKKNLVHLDLSFSRLNIPSNLLTNLENLEHLDLHKSKGFIDDSMFTNVSSNCPKLKYLNLNDCHIKLSTRGLDEIANLRNLEFLMINTIRNQLNGSSFARMKKLKVLECICCVNVNNNNIMGLLRNAPGLRRLVVIHTGITGIIMNDVVTLGNYRKSDVGLKIILSSSSMTSSHVQQQQIPPWLTIQEVDYYTHDNNLVPEIGDGGIPNEE</sequence>
<evidence type="ECO:0000313" key="1">
    <source>
        <dbReference type="EMBL" id="KAF7992303.1"/>
    </source>
</evidence>
<proteinExistence type="predicted"/>
<dbReference type="GO" id="GO:0031146">
    <property type="term" value="P:SCF-dependent proteasomal ubiquitin-dependent protein catabolic process"/>
    <property type="evidence" value="ECO:0007669"/>
    <property type="project" value="TreeGrafter"/>
</dbReference>
<dbReference type="AlphaFoldDB" id="A0A834XTP5"/>
<comment type="caution">
    <text evidence="1">The sequence shown here is derived from an EMBL/GenBank/DDBJ whole genome shotgun (WGS) entry which is preliminary data.</text>
</comment>
<evidence type="ECO:0000313" key="2">
    <source>
        <dbReference type="Proteomes" id="UP000639338"/>
    </source>
</evidence>
<gene>
    <name evidence="1" type="ORF">HCN44_001628</name>
</gene>
<dbReference type="Gene3D" id="3.80.10.10">
    <property type="entry name" value="Ribonuclease Inhibitor"/>
    <property type="match status" value="1"/>
</dbReference>
<protein>
    <submittedName>
        <fullName evidence="1">Uncharacterized protein</fullName>
    </submittedName>
</protein>
<organism evidence="1 2">
    <name type="scientific">Aphidius gifuensis</name>
    <name type="common">Parasitoid wasp</name>
    <dbReference type="NCBI Taxonomy" id="684658"/>
    <lineage>
        <taxon>Eukaryota</taxon>
        <taxon>Metazoa</taxon>
        <taxon>Ecdysozoa</taxon>
        <taxon>Arthropoda</taxon>
        <taxon>Hexapoda</taxon>
        <taxon>Insecta</taxon>
        <taxon>Pterygota</taxon>
        <taxon>Neoptera</taxon>
        <taxon>Endopterygota</taxon>
        <taxon>Hymenoptera</taxon>
        <taxon>Apocrita</taxon>
        <taxon>Ichneumonoidea</taxon>
        <taxon>Braconidae</taxon>
        <taxon>Aphidiinae</taxon>
        <taxon>Aphidius</taxon>
    </lineage>
</organism>
<accession>A0A834XTP5</accession>
<dbReference type="PANTHER" id="PTHR13318">
    <property type="entry name" value="PARTNER OF PAIRED, ISOFORM B-RELATED"/>
    <property type="match status" value="1"/>
</dbReference>
<dbReference type="SUPFAM" id="SSF52047">
    <property type="entry name" value="RNI-like"/>
    <property type="match status" value="1"/>
</dbReference>
<dbReference type="Proteomes" id="UP000639338">
    <property type="component" value="Unassembled WGS sequence"/>
</dbReference>
<dbReference type="EMBL" id="JACMRX010000003">
    <property type="protein sequence ID" value="KAF7992303.1"/>
    <property type="molecule type" value="Genomic_DNA"/>
</dbReference>
<name>A0A834XTP5_APHGI</name>